<reference evidence="1" key="1">
    <citation type="submission" date="2022-07" db="EMBL/GenBank/DDBJ databases">
        <authorList>
            <person name="Macas J."/>
            <person name="Novak P."/>
            <person name="Neumann P."/>
        </authorList>
    </citation>
    <scope>NUCLEOTIDE SEQUENCE</scope>
</reference>
<protein>
    <submittedName>
        <fullName evidence="1">Uncharacterized protein</fullName>
    </submittedName>
</protein>
<organism evidence="1 2">
    <name type="scientific">Cuscuta epithymum</name>
    <dbReference type="NCBI Taxonomy" id="186058"/>
    <lineage>
        <taxon>Eukaryota</taxon>
        <taxon>Viridiplantae</taxon>
        <taxon>Streptophyta</taxon>
        <taxon>Embryophyta</taxon>
        <taxon>Tracheophyta</taxon>
        <taxon>Spermatophyta</taxon>
        <taxon>Magnoliopsida</taxon>
        <taxon>eudicotyledons</taxon>
        <taxon>Gunneridae</taxon>
        <taxon>Pentapetalae</taxon>
        <taxon>asterids</taxon>
        <taxon>lamiids</taxon>
        <taxon>Solanales</taxon>
        <taxon>Convolvulaceae</taxon>
        <taxon>Cuscuteae</taxon>
        <taxon>Cuscuta</taxon>
        <taxon>Cuscuta subgen. Cuscuta</taxon>
    </lineage>
</organism>
<gene>
    <name evidence="1" type="ORF">CEPIT_LOCUS8815</name>
</gene>
<evidence type="ECO:0000313" key="1">
    <source>
        <dbReference type="EMBL" id="CAH9084171.1"/>
    </source>
</evidence>
<sequence length="102" mass="12023">MLRQVRVHATRDLQMALENNIRKANLTKPLLYGPELEKYPPFLIFDELVTIVYLNHEGEKRLMRIDEIAKYCNGTLKIIRDKIKQKKDDIERRLADASEAEI</sequence>
<name>A0AAV0CTG5_9ASTE</name>
<dbReference type="AlphaFoldDB" id="A0AAV0CTG5"/>
<evidence type="ECO:0000313" key="2">
    <source>
        <dbReference type="Proteomes" id="UP001152523"/>
    </source>
</evidence>
<dbReference type="EMBL" id="CAMAPF010000045">
    <property type="protein sequence ID" value="CAH9084171.1"/>
    <property type="molecule type" value="Genomic_DNA"/>
</dbReference>
<dbReference type="Proteomes" id="UP001152523">
    <property type="component" value="Unassembled WGS sequence"/>
</dbReference>
<keyword evidence="2" id="KW-1185">Reference proteome</keyword>
<proteinExistence type="predicted"/>
<accession>A0AAV0CTG5</accession>
<comment type="caution">
    <text evidence="1">The sequence shown here is derived from an EMBL/GenBank/DDBJ whole genome shotgun (WGS) entry which is preliminary data.</text>
</comment>